<reference evidence="1 2" key="1">
    <citation type="submission" date="2022-09" db="EMBL/GenBank/DDBJ databases">
        <authorList>
            <person name="Palmer J.M."/>
        </authorList>
    </citation>
    <scope>NUCLEOTIDE SEQUENCE [LARGE SCALE GENOMIC DNA]</scope>
    <source>
        <strain evidence="1 2">DSM 7382</strain>
    </source>
</reference>
<proteinExistence type="predicted"/>
<dbReference type="EMBL" id="JASBNA010000002">
    <property type="protein sequence ID" value="KAK7694835.1"/>
    <property type="molecule type" value="Genomic_DNA"/>
</dbReference>
<gene>
    <name evidence="1" type="ORF">QCA50_002023</name>
</gene>
<name>A0AAW0GUF8_9APHY</name>
<comment type="caution">
    <text evidence="1">The sequence shown here is derived from an EMBL/GenBank/DDBJ whole genome shotgun (WGS) entry which is preliminary data.</text>
</comment>
<evidence type="ECO:0000313" key="2">
    <source>
        <dbReference type="Proteomes" id="UP001385951"/>
    </source>
</evidence>
<dbReference type="AlphaFoldDB" id="A0AAW0GUF8"/>
<keyword evidence="2" id="KW-1185">Reference proteome</keyword>
<protein>
    <submittedName>
        <fullName evidence="1">Uncharacterized protein</fullName>
    </submittedName>
</protein>
<organism evidence="1 2">
    <name type="scientific">Cerrena zonata</name>
    <dbReference type="NCBI Taxonomy" id="2478898"/>
    <lineage>
        <taxon>Eukaryota</taxon>
        <taxon>Fungi</taxon>
        <taxon>Dikarya</taxon>
        <taxon>Basidiomycota</taxon>
        <taxon>Agaricomycotina</taxon>
        <taxon>Agaricomycetes</taxon>
        <taxon>Polyporales</taxon>
        <taxon>Cerrenaceae</taxon>
        <taxon>Cerrena</taxon>
    </lineage>
</organism>
<accession>A0AAW0GUF8</accession>
<dbReference type="Proteomes" id="UP001385951">
    <property type="component" value="Unassembled WGS sequence"/>
</dbReference>
<sequence length="60" mass="6675">MPWQYGQLGLTENGGNRLIKYADAIIKGASPNDGNTFYQNQTAVWDVFTNAAKVQAQRSR</sequence>
<evidence type="ECO:0000313" key="1">
    <source>
        <dbReference type="EMBL" id="KAK7694835.1"/>
    </source>
</evidence>